<sequence length="520" mass="56760">MNFIEMFYFFYFLWALSVLFFSKATRGSDISQFEVHSLPGSPSLPTSWAGRLPVPGTQTGNDLFFWLFKTEDVAYDDDLIIWFNGGPGCSSLIGMTTGNGPLSFFGNSTDLTLNPYSWTKLGHVLYVDQPVGTGFSTASAPYPAKNNADVTAHFVQWLQSFLDLFPHLKSKKIHLMGESYAGIYIPYIASALLENNNPLSLNIQSISLGDGSWGNAAAMADVAMGTYLHTQAHQLKIPKSILSAFTAADNICGFTDTLKKAQEYPPRSKFHVPGNPENMNYRRDLSRHRRDLITAGDGSCNISPNNASGIHDSILNSTCYGPCATFSTAMDYLTTTSAAGTGPPCYDVYDISHDCSTISPPPLLGEYFSQKDVQKALHVEENGPYSACNSTILGTLLGAIPPTPPAYDILPSLVTKHNLSLHIYNGKWDMLLNHIGTELSIQNMTWRGGQGFVERPQRPFFAGNAAPVNGSSCSAGTGVWTAERGVSYHLFDGAGHSVFASKPREMFSFVRDVVVGRRVD</sequence>
<keyword evidence="13" id="KW-0325">Glycoprotein</keyword>
<comment type="subcellular location">
    <subcellularLocation>
        <location evidence="2">Golgi apparatus</location>
        <location evidence="2">trans-Golgi network membrane</location>
        <topology evidence="2">Single-pass type I membrane protein</topology>
    </subcellularLocation>
</comment>
<evidence type="ECO:0000256" key="8">
    <source>
        <dbReference type="ARBA" id="ARBA00022729"/>
    </source>
</evidence>
<dbReference type="InterPro" id="IPR018202">
    <property type="entry name" value="Ser_caboxypep_ser_AS"/>
</dbReference>
<evidence type="ECO:0000256" key="6">
    <source>
        <dbReference type="ARBA" id="ARBA00022692"/>
    </source>
</evidence>
<dbReference type="GO" id="GO:0017000">
    <property type="term" value="P:antibiotic biosynthetic process"/>
    <property type="evidence" value="ECO:0007669"/>
    <property type="project" value="UniProtKB-ARBA"/>
</dbReference>
<evidence type="ECO:0000256" key="10">
    <source>
        <dbReference type="ARBA" id="ARBA00022989"/>
    </source>
</evidence>
<name>A0A9W9W4G9_9EURO</name>
<dbReference type="GeneID" id="81366832"/>
<evidence type="ECO:0000313" key="16">
    <source>
        <dbReference type="EMBL" id="KAJ5403344.1"/>
    </source>
</evidence>
<evidence type="ECO:0000256" key="9">
    <source>
        <dbReference type="ARBA" id="ARBA00022801"/>
    </source>
</evidence>
<evidence type="ECO:0000256" key="4">
    <source>
        <dbReference type="ARBA" id="ARBA00022645"/>
    </source>
</evidence>
<dbReference type="RefSeq" id="XP_056490586.1">
    <property type="nucleotide sequence ID" value="XM_056627852.1"/>
</dbReference>
<evidence type="ECO:0000256" key="11">
    <source>
        <dbReference type="ARBA" id="ARBA00023034"/>
    </source>
</evidence>
<keyword evidence="10" id="KW-1133">Transmembrane helix</keyword>
<dbReference type="GO" id="GO:0072330">
    <property type="term" value="P:monocarboxylic acid biosynthetic process"/>
    <property type="evidence" value="ECO:0007669"/>
    <property type="project" value="UniProtKB-ARBA"/>
</dbReference>
<accession>A0A9W9W4G9</accession>
<reference evidence="16" key="2">
    <citation type="journal article" date="2023" name="IMA Fungus">
        <title>Comparative genomic study of the Penicillium genus elucidates a diverse pangenome and 15 lateral gene transfer events.</title>
        <authorList>
            <person name="Petersen C."/>
            <person name="Sorensen T."/>
            <person name="Nielsen M.R."/>
            <person name="Sondergaard T.E."/>
            <person name="Sorensen J.L."/>
            <person name="Fitzpatrick D.A."/>
            <person name="Frisvad J.C."/>
            <person name="Nielsen K.L."/>
        </authorList>
    </citation>
    <scope>NUCLEOTIDE SEQUENCE</scope>
    <source>
        <strain evidence="16">IBT 29677</strain>
    </source>
</reference>
<keyword evidence="8 15" id="KW-0732">Signal</keyword>
<evidence type="ECO:0000256" key="13">
    <source>
        <dbReference type="ARBA" id="ARBA00023180"/>
    </source>
</evidence>
<dbReference type="Pfam" id="PF00450">
    <property type="entry name" value="Peptidase_S10"/>
    <property type="match status" value="1"/>
</dbReference>
<comment type="similarity">
    <text evidence="3 15">Belongs to the peptidase S10 family.</text>
</comment>
<dbReference type="InterPro" id="IPR029058">
    <property type="entry name" value="AB_hydrolase_fold"/>
</dbReference>
<dbReference type="EC" id="3.4.16.-" evidence="15"/>
<dbReference type="Gene3D" id="3.40.50.1820">
    <property type="entry name" value="alpha/beta hydrolase"/>
    <property type="match status" value="1"/>
</dbReference>
<evidence type="ECO:0000256" key="12">
    <source>
        <dbReference type="ARBA" id="ARBA00023136"/>
    </source>
</evidence>
<evidence type="ECO:0000256" key="1">
    <source>
        <dbReference type="ARBA" id="ARBA00001003"/>
    </source>
</evidence>
<dbReference type="Proteomes" id="UP001147747">
    <property type="component" value="Unassembled WGS sequence"/>
</dbReference>
<evidence type="ECO:0000256" key="2">
    <source>
        <dbReference type="ARBA" id="ARBA00004393"/>
    </source>
</evidence>
<dbReference type="SUPFAM" id="SSF53474">
    <property type="entry name" value="alpha/beta-Hydrolases"/>
    <property type="match status" value="1"/>
</dbReference>
<evidence type="ECO:0000256" key="14">
    <source>
        <dbReference type="ARBA" id="ARBA00037042"/>
    </source>
</evidence>
<dbReference type="PRINTS" id="PR00724">
    <property type="entry name" value="CRBOXYPTASEC"/>
</dbReference>
<evidence type="ECO:0000256" key="7">
    <source>
        <dbReference type="ARBA" id="ARBA00022703"/>
    </source>
</evidence>
<keyword evidence="17" id="KW-1185">Reference proteome</keyword>
<reference evidence="16" key="1">
    <citation type="submission" date="2022-12" db="EMBL/GenBank/DDBJ databases">
        <authorList>
            <person name="Petersen C."/>
        </authorList>
    </citation>
    <scope>NUCLEOTIDE SEQUENCE</scope>
    <source>
        <strain evidence="16">IBT 29677</strain>
    </source>
</reference>
<dbReference type="PANTHER" id="PTHR11802:SF190">
    <property type="entry name" value="PHEROMONE-PROCESSING CARBOXYPEPTIDASE KEX1"/>
    <property type="match status" value="1"/>
</dbReference>
<dbReference type="InterPro" id="IPR001563">
    <property type="entry name" value="Peptidase_S10"/>
</dbReference>
<keyword evidence="12" id="KW-0472">Membrane</keyword>
<dbReference type="AlphaFoldDB" id="A0A9W9W4G9"/>
<dbReference type="PROSITE" id="PS00131">
    <property type="entry name" value="CARBOXYPEPT_SER_SER"/>
    <property type="match status" value="1"/>
</dbReference>
<keyword evidence="11" id="KW-0333">Golgi apparatus</keyword>
<keyword evidence="6" id="KW-0812">Transmembrane</keyword>
<feature type="chain" id="PRO_5041019959" description="Carboxypeptidase" evidence="15">
    <location>
        <begin position="28"/>
        <end position="520"/>
    </location>
</feature>
<keyword evidence="5 15" id="KW-0645">Protease</keyword>
<proteinExistence type="inferred from homology"/>
<comment type="caution">
    <text evidence="16">The sequence shown here is derived from an EMBL/GenBank/DDBJ whole genome shotgun (WGS) entry which is preliminary data.</text>
</comment>
<evidence type="ECO:0000256" key="15">
    <source>
        <dbReference type="RuleBase" id="RU361156"/>
    </source>
</evidence>
<keyword evidence="4 15" id="KW-0121">Carboxypeptidase</keyword>
<comment type="catalytic activity">
    <reaction evidence="1">
        <text>Preferential release of a C-terminal arginine or lysine residue.</text>
        <dbReference type="EC" id="3.4.16.6"/>
    </reaction>
</comment>
<dbReference type="PANTHER" id="PTHR11802">
    <property type="entry name" value="SERINE PROTEASE FAMILY S10 SERINE CARBOXYPEPTIDASE"/>
    <property type="match status" value="1"/>
</dbReference>
<protein>
    <recommendedName>
        <fullName evidence="15">Carboxypeptidase</fullName>
        <ecNumber evidence="15">3.4.16.-</ecNumber>
    </recommendedName>
</protein>
<evidence type="ECO:0000256" key="3">
    <source>
        <dbReference type="ARBA" id="ARBA00009431"/>
    </source>
</evidence>
<dbReference type="GO" id="GO:0006508">
    <property type="term" value="P:proteolysis"/>
    <property type="evidence" value="ECO:0007669"/>
    <property type="project" value="UniProtKB-KW"/>
</dbReference>
<dbReference type="EMBL" id="JAPZBU010000005">
    <property type="protein sequence ID" value="KAJ5403344.1"/>
    <property type="molecule type" value="Genomic_DNA"/>
</dbReference>
<keyword evidence="9 15" id="KW-0378">Hydrolase</keyword>
<dbReference type="GO" id="GO:0005802">
    <property type="term" value="C:trans-Golgi network"/>
    <property type="evidence" value="ECO:0007669"/>
    <property type="project" value="TreeGrafter"/>
</dbReference>
<comment type="function">
    <text evidence="14">Protease with a carboxypeptidase B-like function involved in the C-terminal processing of the lysine and arginine residues from protein precursors. Promotes cell fusion and is involved in the programmed cell death.</text>
</comment>
<gene>
    <name evidence="16" type="ORF">N7509_003215</name>
</gene>
<evidence type="ECO:0000313" key="17">
    <source>
        <dbReference type="Proteomes" id="UP001147747"/>
    </source>
</evidence>
<organism evidence="16 17">
    <name type="scientific">Penicillium cosmopolitanum</name>
    <dbReference type="NCBI Taxonomy" id="1131564"/>
    <lineage>
        <taxon>Eukaryota</taxon>
        <taxon>Fungi</taxon>
        <taxon>Dikarya</taxon>
        <taxon>Ascomycota</taxon>
        <taxon>Pezizomycotina</taxon>
        <taxon>Eurotiomycetes</taxon>
        <taxon>Eurotiomycetidae</taxon>
        <taxon>Eurotiales</taxon>
        <taxon>Aspergillaceae</taxon>
        <taxon>Penicillium</taxon>
    </lineage>
</organism>
<dbReference type="OrthoDB" id="443318at2759"/>
<evidence type="ECO:0000256" key="5">
    <source>
        <dbReference type="ARBA" id="ARBA00022670"/>
    </source>
</evidence>
<keyword evidence="7" id="KW-0053">Apoptosis</keyword>
<feature type="signal peptide" evidence="15">
    <location>
        <begin position="1"/>
        <end position="27"/>
    </location>
</feature>
<dbReference type="GO" id="GO:0004185">
    <property type="term" value="F:serine-type carboxypeptidase activity"/>
    <property type="evidence" value="ECO:0007669"/>
    <property type="project" value="UniProtKB-UniRule"/>
</dbReference>
<dbReference type="GO" id="GO:0006915">
    <property type="term" value="P:apoptotic process"/>
    <property type="evidence" value="ECO:0007669"/>
    <property type="project" value="UniProtKB-KW"/>
</dbReference>